<protein>
    <submittedName>
        <fullName evidence="1">Uncharacterized protein</fullName>
    </submittedName>
</protein>
<gene>
    <name evidence="1" type="ORF">DMO17_15470</name>
</gene>
<dbReference type="EMBL" id="QJRX01000008">
    <property type="protein sequence ID" value="PYC21858.1"/>
    <property type="molecule type" value="Genomic_DNA"/>
</dbReference>
<dbReference type="RefSeq" id="WP_110683378.1">
    <property type="nucleotide sequence ID" value="NZ_QJRX01000008.1"/>
</dbReference>
<sequence length="59" mass="6782">MDTFDLFDPRYQLEAEEPAPAPRVHEEIQLTLLSLERLAGQLRERVGEPAAPRGRHRSD</sequence>
<dbReference type="Proteomes" id="UP000248146">
    <property type="component" value="Unassembled WGS sequence"/>
</dbReference>
<dbReference type="AlphaFoldDB" id="A0A2V4KP62"/>
<accession>A0A2V4KP62</accession>
<organism evidence="1 2">
    <name type="scientific">Aquipseudomonas alcaligenes</name>
    <name type="common">Pseudomonas alcaligenes</name>
    <dbReference type="NCBI Taxonomy" id="43263"/>
    <lineage>
        <taxon>Bacteria</taxon>
        <taxon>Pseudomonadati</taxon>
        <taxon>Pseudomonadota</taxon>
        <taxon>Gammaproteobacteria</taxon>
        <taxon>Pseudomonadales</taxon>
        <taxon>Pseudomonadaceae</taxon>
        <taxon>Aquipseudomonas</taxon>
    </lineage>
</organism>
<evidence type="ECO:0000313" key="2">
    <source>
        <dbReference type="Proteomes" id="UP000248146"/>
    </source>
</evidence>
<evidence type="ECO:0000313" key="1">
    <source>
        <dbReference type="EMBL" id="PYC21858.1"/>
    </source>
</evidence>
<comment type="caution">
    <text evidence="1">The sequence shown here is derived from an EMBL/GenBank/DDBJ whole genome shotgun (WGS) entry which is preliminary data.</text>
</comment>
<proteinExistence type="predicted"/>
<reference evidence="1 2" key="1">
    <citation type="submission" date="2018-06" db="EMBL/GenBank/DDBJ databases">
        <title>Pseudomonas diversity within urban Lake Michigan freshwaters.</title>
        <authorList>
            <person name="Batrich M."/>
            <person name="Hatzopoulos T."/>
            <person name="Putonti C."/>
        </authorList>
    </citation>
    <scope>NUCLEOTIDE SEQUENCE [LARGE SCALE GENOMIC DNA]</scope>
    <source>
        <strain evidence="1 2">MB-090714</strain>
    </source>
</reference>
<name>A0A2V4KP62_AQUAC</name>